<organism evidence="3 4">
    <name type="scientific">Collimonas pratensis</name>
    <dbReference type="NCBI Taxonomy" id="279113"/>
    <lineage>
        <taxon>Bacteria</taxon>
        <taxon>Pseudomonadati</taxon>
        <taxon>Pseudomonadota</taxon>
        <taxon>Betaproteobacteria</taxon>
        <taxon>Burkholderiales</taxon>
        <taxon>Oxalobacteraceae</taxon>
        <taxon>Collimonas</taxon>
    </lineage>
</organism>
<dbReference type="InterPro" id="IPR036291">
    <property type="entry name" value="NAD(P)-bd_dom_sf"/>
</dbReference>
<dbReference type="RefSeq" id="WP_061941391.1">
    <property type="nucleotide sequence ID" value="NZ_CP013234.1"/>
</dbReference>
<dbReference type="Proteomes" id="UP000074561">
    <property type="component" value="Chromosome"/>
</dbReference>
<dbReference type="KEGG" id="cpra:CPter91_3103"/>
<dbReference type="SUPFAM" id="SSF51735">
    <property type="entry name" value="NAD(P)-binding Rossmann-fold domains"/>
    <property type="match status" value="1"/>
</dbReference>
<reference evidence="3 4" key="1">
    <citation type="submission" date="2015-11" db="EMBL/GenBank/DDBJ databases">
        <title>Exploring the genomic traits of fungus-feeding bacterial genus Collimonas.</title>
        <authorList>
            <person name="Song C."/>
            <person name="Schmidt R."/>
            <person name="de Jager V."/>
            <person name="Krzyzanowska D."/>
            <person name="Jongedijk E."/>
            <person name="Cankar K."/>
            <person name="Beekwilder J."/>
            <person name="van Veen A."/>
            <person name="de Boer W."/>
            <person name="van Veen J.A."/>
            <person name="Garbeva P."/>
        </authorList>
    </citation>
    <scope>NUCLEOTIDE SEQUENCE [LARGE SCALE GENOMIC DNA]</scope>
    <source>
        <strain evidence="3 4">Ter91</strain>
    </source>
</reference>
<gene>
    <name evidence="3" type="ORF">CPter91_3103</name>
</gene>
<evidence type="ECO:0000256" key="1">
    <source>
        <dbReference type="ARBA" id="ARBA00006484"/>
    </source>
</evidence>
<dbReference type="EMBL" id="CP013234">
    <property type="protein sequence ID" value="AMP05438.1"/>
    <property type="molecule type" value="Genomic_DNA"/>
</dbReference>
<keyword evidence="2" id="KW-0560">Oxidoreductase</keyword>
<dbReference type="PATRIC" id="fig|279113.9.peg.3068"/>
<protein>
    <submittedName>
        <fullName evidence="3">Short chain dehydrogenase family protein</fullName>
    </submittedName>
</protein>
<proteinExistence type="inferred from homology"/>
<dbReference type="AlphaFoldDB" id="A0A127Q5U4"/>
<dbReference type="PANTHER" id="PTHR44196">
    <property type="entry name" value="DEHYDROGENASE/REDUCTASE SDR FAMILY MEMBER 7B"/>
    <property type="match status" value="1"/>
</dbReference>
<dbReference type="STRING" id="279113.CPter91_3103"/>
<evidence type="ECO:0000313" key="3">
    <source>
        <dbReference type="EMBL" id="AMP05438.1"/>
    </source>
</evidence>
<accession>A0A127Q5U4</accession>
<evidence type="ECO:0000256" key="2">
    <source>
        <dbReference type="ARBA" id="ARBA00023002"/>
    </source>
</evidence>
<evidence type="ECO:0000313" key="4">
    <source>
        <dbReference type="Proteomes" id="UP000074561"/>
    </source>
</evidence>
<name>A0A127Q5U4_9BURK</name>
<dbReference type="OrthoDB" id="8613661at2"/>
<dbReference type="PRINTS" id="PR00081">
    <property type="entry name" value="GDHRDH"/>
</dbReference>
<dbReference type="InterPro" id="IPR002347">
    <property type="entry name" value="SDR_fam"/>
</dbReference>
<dbReference type="GO" id="GO:0016491">
    <property type="term" value="F:oxidoreductase activity"/>
    <property type="evidence" value="ECO:0007669"/>
    <property type="project" value="UniProtKB-KW"/>
</dbReference>
<dbReference type="Gene3D" id="3.40.50.720">
    <property type="entry name" value="NAD(P)-binding Rossmann-like Domain"/>
    <property type="match status" value="1"/>
</dbReference>
<sequence length="244" mass="26599">MRILIIGGTSGIGLALAQHYLSLGEQVAVCGRDLQRLDPQLVERYPAMGKYQLDIADKNALAAAIDDFSGSGLDLLIVTAGLYFNTPSIQLDPATALQMLRTNVSGLNHAFELASAKMLPRKSGQLVAIASIAGLLHDYPGASLYSATKRMVIALCETYRKALAPFSIAVTIIVPGYIDTAKLRALNHGDASHKPFLLSEQQALAHITQAIAQRQARCIFPWQMHWLVNLFNCLPAPLRRLIRK</sequence>
<dbReference type="Pfam" id="PF00106">
    <property type="entry name" value="adh_short"/>
    <property type="match status" value="1"/>
</dbReference>
<comment type="similarity">
    <text evidence="1">Belongs to the short-chain dehydrogenases/reductases (SDR) family.</text>
</comment>
<dbReference type="GO" id="GO:0016020">
    <property type="term" value="C:membrane"/>
    <property type="evidence" value="ECO:0007669"/>
    <property type="project" value="TreeGrafter"/>
</dbReference>
<dbReference type="PANTHER" id="PTHR44196:SF1">
    <property type="entry name" value="DEHYDROGENASE_REDUCTASE SDR FAMILY MEMBER 7B"/>
    <property type="match status" value="1"/>
</dbReference>